<keyword evidence="3" id="KW-1185">Reference proteome</keyword>
<feature type="compositionally biased region" description="Acidic residues" evidence="1">
    <location>
        <begin position="322"/>
        <end position="344"/>
    </location>
</feature>
<evidence type="ECO:0000313" key="2">
    <source>
        <dbReference type="EMBL" id="KIJ37250.1"/>
    </source>
</evidence>
<organism evidence="2 3">
    <name type="scientific">Sphaerobolus stellatus (strain SS14)</name>
    <dbReference type="NCBI Taxonomy" id="990650"/>
    <lineage>
        <taxon>Eukaryota</taxon>
        <taxon>Fungi</taxon>
        <taxon>Dikarya</taxon>
        <taxon>Basidiomycota</taxon>
        <taxon>Agaricomycotina</taxon>
        <taxon>Agaricomycetes</taxon>
        <taxon>Phallomycetidae</taxon>
        <taxon>Geastrales</taxon>
        <taxon>Sphaerobolaceae</taxon>
        <taxon>Sphaerobolus</taxon>
    </lineage>
</organism>
<dbReference type="OrthoDB" id="3253416at2759"/>
<feature type="region of interest" description="Disordered" evidence="1">
    <location>
        <begin position="296"/>
        <end position="390"/>
    </location>
</feature>
<accession>A0A0C9VI97</accession>
<proteinExistence type="predicted"/>
<dbReference type="AlphaFoldDB" id="A0A0C9VI97"/>
<gene>
    <name evidence="2" type="ORF">M422DRAFT_260187</name>
</gene>
<evidence type="ECO:0000313" key="3">
    <source>
        <dbReference type="Proteomes" id="UP000054279"/>
    </source>
</evidence>
<reference evidence="2 3" key="1">
    <citation type="submission" date="2014-06" db="EMBL/GenBank/DDBJ databases">
        <title>Evolutionary Origins and Diversification of the Mycorrhizal Mutualists.</title>
        <authorList>
            <consortium name="DOE Joint Genome Institute"/>
            <consortium name="Mycorrhizal Genomics Consortium"/>
            <person name="Kohler A."/>
            <person name="Kuo A."/>
            <person name="Nagy L.G."/>
            <person name="Floudas D."/>
            <person name="Copeland A."/>
            <person name="Barry K.W."/>
            <person name="Cichocki N."/>
            <person name="Veneault-Fourrey C."/>
            <person name="LaButti K."/>
            <person name="Lindquist E.A."/>
            <person name="Lipzen A."/>
            <person name="Lundell T."/>
            <person name="Morin E."/>
            <person name="Murat C."/>
            <person name="Riley R."/>
            <person name="Ohm R."/>
            <person name="Sun H."/>
            <person name="Tunlid A."/>
            <person name="Henrissat B."/>
            <person name="Grigoriev I.V."/>
            <person name="Hibbett D.S."/>
            <person name="Martin F."/>
        </authorList>
    </citation>
    <scope>NUCLEOTIDE SEQUENCE [LARGE SCALE GENOMIC DNA]</scope>
    <source>
        <strain evidence="2 3">SS14</strain>
    </source>
</reference>
<dbReference type="HOGENOM" id="CLU_035160_1_0_1"/>
<dbReference type="Proteomes" id="UP000054279">
    <property type="component" value="Unassembled WGS sequence"/>
</dbReference>
<dbReference type="EMBL" id="KN837170">
    <property type="protein sequence ID" value="KIJ37250.1"/>
    <property type="molecule type" value="Genomic_DNA"/>
</dbReference>
<sequence>MAKRHSKTVENILGRMQHIPAGALSSGKRAVNPRNAYSHMLNIEIDSGLPEDQQACQRALQEIVLNIPYKDLSDEQITMLNEELEDFRLQKKVGYRNTVGGQVADVQQTVDWCRDELSGLASRCSASAILLIVPGDDSAIFDCQVYVDQTSAKFVEMGLGVDVPTLGKHFHSFAQEGLKGMSMNCQLKMKNLKDFVSRKTVAGLQNITGNKALEMSYAKYECDIVDAYQVIIIGWPFLKRFSPPSKWSSLMYLEGLAEALVRKEGEVGLRCFWKKFSAEEYEARKERFNAMVEEEQLDQVKPQKQRSDAGIVRGPRKTTSTESDEEQTSPTESSEEDSNDEGDIDAAGGSKTQVQKKKMKRDVQGSGNRASKWSRVVSKEEITSDLENDS</sequence>
<protein>
    <submittedName>
        <fullName evidence="2">Uncharacterized protein</fullName>
    </submittedName>
</protein>
<evidence type="ECO:0000256" key="1">
    <source>
        <dbReference type="SAM" id="MobiDB-lite"/>
    </source>
</evidence>
<name>A0A0C9VI97_SPHS4</name>